<dbReference type="GO" id="GO:0016150">
    <property type="term" value="F:translation release factor activity, codon nonspecific"/>
    <property type="evidence" value="ECO:0007669"/>
    <property type="project" value="TreeGrafter"/>
</dbReference>
<dbReference type="OrthoDB" id="270639at2759"/>
<dbReference type="PANTHER" id="PTHR11075:SF54">
    <property type="entry name" value="LARGE RIBOSOMAL SUBUNIT PROTEIN ML62"/>
    <property type="match status" value="1"/>
</dbReference>
<sequence length="352" mass="37843">MCAFVNRDGSCGGQDIGDILLHEMSHSWARTDDNGYGMANIQRIDADSSLNNADSYARFAKAVHLRCSVQAMLAPGTGGTPVLDPRPGSSKPKPDPELDPSNPGPSPFDQFGTPKLTPGPAPSNPEPRPLDQSGDAELIPGAVPADEFGNPKLIPGPVNADQFDIPKLGPEFSPSNPGVVPVDEPRNPKLGPEFSSNLDQDALTAARKWHASFDASQLPSGSTTYARSSGPGGQHVNKTETKAISVFPVKDILAVIPPILHPSIRMSPYYTAGSDSLTFQAQTHRSRTANADENRQKLAAVIAELYDEKVPAETGSDKHAKYKEVTKRFHDSRLKDKKFKSSKKQSRRGGDM</sequence>
<dbReference type="EMBL" id="AZHF01000001">
    <property type="protein sequence ID" value="OAA82038.1"/>
    <property type="molecule type" value="Genomic_DNA"/>
</dbReference>
<feature type="domain" description="Prokaryotic-type class I peptide chain release factors" evidence="2">
    <location>
        <begin position="224"/>
        <end position="345"/>
    </location>
</feature>
<dbReference type="InterPro" id="IPR029463">
    <property type="entry name" value="Lys_MEP"/>
</dbReference>
<feature type="compositionally biased region" description="Pro residues" evidence="1">
    <location>
        <begin position="117"/>
        <end position="127"/>
    </location>
</feature>
<dbReference type="SUPFAM" id="SSF110916">
    <property type="entry name" value="Peptidyl-tRNA hydrolase domain-like"/>
    <property type="match status" value="1"/>
</dbReference>
<evidence type="ECO:0000313" key="4">
    <source>
        <dbReference type="EMBL" id="OAA82038.1"/>
    </source>
</evidence>
<proteinExistence type="predicted"/>
<keyword evidence="4" id="KW-0378">Hydrolase</keyword>
<dbReference type="GO" id="GO:0070126">
    <property type="term" value="P:mitochondrial translational termination"/>
    <property type="evidence" value="ECO:0007669"/>
    <property type="project" value="TreeGrafter"/>
</dbReference>
<dbReference type="Pfam" id="PF00472">
    <property type="entry name" value="RF-1"/>
    <property type="match status" value="1"/>
</dbReference>
<dbReference type="Gene3D" id="3.40.390.10">
    <property type="entry name" value="Collagenase (Catalytic Domain)"/>
    <property type="match status" value="1"/>
</dbReference>
<evidence type="ECO:0000256" key="1">
    <source>
        <dbReference type="SAM" id="MobiDB-lite"/>
    </source>
</evidence>
<feature type="domain" description="Lysine-specific metallo-endopeptidase" evidence="3">
    <location>
        <begin position="10"/>
        <end position="60"/>
    </location>
</feature>
<feature type="region of interest" description="Disordered" evidence="1">
    <location>
        <begin position="172"/>
        <end position="196"/>
    </location>
</feature>
<dbReference type="GO" id="GO:0005762">
    <property type="term" value="C:mitochondrial large ribosomal subunit"/>
    <property type="evidence" value="ECO:0007669"/>
    <property type="project" value="TreeGrafter"/>
</dbReference>
<feature type="region of interest" description="Disordered" evidence="1">
    <location>
        <begin position="313"/>
        <end position="352"/>
    </location>
</feature>
<dbReference type="InterPro" id="IPR000352">
    <property type="entry name" value="Pep_chain_release_fac_I"/>
</dbReference>
<evidence type="ECO:0000259" key="2">
    <source>
        <dbReference type="Pfam" id="PF00472"/>
    </source>
</evidence>
<dbReference type="InterPro" id="IPR052104">
    <property type="entry name" value="Mito_Release_Factor_mL62"/>
</dbReference>
<protein>
    <submittedName>
        <fullName evidence="4">Peptidyl-tRNA hydrolase domain protein</fullName>
    </submittedName>
</protein>
<dbReference type="InterPro" id="IPR024079">
    <property type="entry name" value="MetalloPept_cat_dom_sf"/>
</dbReference>
<keyword evidence="5" id="KW-1185">Reference proteome</keyword>
<feature type="compositionally biased region" description="Basic residues" evidence="1">
    <location>
        <begin position="335"/>
        <end position="352"/>
    </location>
</feature>
<dbReference type="PANTHER" id="PTHR11075">
    <property type="entry name" value="PEPTIDE CHAIN RELEASE FACTOR"/>
    <property type="match status" value="1"/>
</dbReference>
<dbReference type="GO" id="GO:0004222">
    <property type="term" value="F:metalloendopeptidase activity"/>
    <property type="evidence" value="ECO:0007669"/>
    <property type="project" value="InterPro"/>
</dbReference>
<dbReference type="GO" id="GO:0004045">
    <property type="term" value="F:peptidyl-tRNA hydrolase activity"/>
    <property type="evidence" value="ECO:0007669"/>
    <property type="project" value="TreeGrafter"/>
</dbReference>
<dbReference type="SUPFAM" id="SSF55486">
    <property type="entry name" value="Metalloproteases ('zincins'), catalytic domain"/>
    <property type="match status" value="1"/>
</dbReference>
<evidence type="ECO:0000259" key="3">
    <source>
        <dbReference type="Pfam" id="PF14521"/>
    </source>
</evidence>
<dbReference type="Pfam" id="PF14521">
    <property type="entry name" value="Aspzincin_M35"/>
    <property type="match status" value="1"/>
</dbReference>
<feature type="region of interest" description="Disordered" evidence="1">
    <location>
        <begin position="74"/>
        <end position="149"/>
    </location>
</feature>
<feature type="region of interest" description="Disordered" evidence="1">
    <location>
        <begin position="216"/>
        <end position="237"/>
    </location>
</feature>
<feature type="compositionally biased region" description="Basic and acidic residues" evidence="1">
    <location>
        <begin position="313"/>
        <end position="334"/>
    </location>
</feature>
<name>A0A162KZ94_CORDF</name>
<reference evidence="4 5" key="1">
    <citation type="journal article" date="2016" name="Genome Biol. Evol.">
        <title>Divergent and convergent evolution of fungal pathogenicity.</title>
        <authorList>
            <person name="Shang Y."/>
            <person name="Xiao G."/>
            <person name="Zheng P."/>
            <person name="Cen K."/>
            <person name="Zhan S."/>
            <person name="Wang C."/>
        </authorList>
    </citation>
    <scope>NUCLEOTIDE SEQUENCE [LARGE SCALE GENOMIC DNA]</scope>
    <source>
        <strain evidence="4 5">RCEF 1005</strain>
    </source>
</reference>
<accession>A0A162KZ94</accession>
<dbReference type="STRING" id="1081108.A0A162KZ94"/>
<dbReference type="Proteomes" id="UP000076881">
    <property type="component" value="Unassembled WGS sequence"/>
</dbReference>
<dbReference type="Gene3D" id="3.30.160.20">
    <property type="match status" value="1"/>
</dbReference>
<organism evidence="4 5">
    <name type="scientific">Akanthomyces lecanii RCEF 1005</name>
    <dbReference type="NCBI Taxonomy" id="1081108"/>
    <lineage>
        <taxon>Eukaryota</taxon>
        <taxon>Fungi</taxon>
        <taxon>Dikarya</taxon>
        <taxon>Ascomycota</taxon>
        <taxon>Pezizomycotina</taxon>
        <taxon>Sordariomycetes</taxon>
        <taxon>Hypocreomycetidae</taxon>
        <taxon>Hypocreales</taxon>
        <taxon>Cordycipitaceae</taxon>
        <taxon>Akanthomyces</taxon>
        <taxon>Cordyceps confragosa</taxon>
    </lineage>
</organism>
<evidence type="ECO:0000313" key="5">
    <source>
        <dbReference type="Proteomes" id="UP000076881"/>
    </source>
</evidence>
<feature type="compositionally biased region" description="Polar residues" evidence="1">
    <location>
        <begin position="216"/>
        <end position="227"/>
    </location>
</feature>
<comment type="caution">
    <text evidence="4">The sequence shown here is derived from an EMBL/GenBank/DDBJ whole genome shotgun (WGS) entry which is preliminary data.</text>
</comment>
<gene>
    <name evidence="4" type="ORF">LEL_01583</name>
</gene>
<dbReference type="AlphaFoldDB" id="A0A162KZ94"/>